<reference evidence="1" key="2">
    <citation type="journal article" date="2020" name="Nat. Commun.">
        <title>Large-scale genome sequencing of mycorrhizal fungi provides insights into the early evolution of symbiotic traits.</title>
        <authorList>
            <person name="Miyauchi S."/>
            <person name="Kiss E."/>
            <person name="Kuo A."/>
            <person name="Drula E."/>
            <person name="Kohler A."/>
            <person name="Sanchez-Garcia M."/>
            <person name="Morin E."/>
            <person name="Andreopoulos B."/>
            <person name="Barry K.W."/>
            <person name="Bonito G."/>
            <person name="Buee M."/>
            <person name="Carver A."/>
            <person name="Chen C."/>
            <person name="Cichocki N."/>
            <person name="Clum A."/>
            <person name="Culley D."/>
            <person name="Crous P.W."/>
            <person name="Fauchery L."/>
            <person name="Girlanda M."/>
            <person name="Hayes R.D."/>
            <person name="Keri Z."/>
            <person name="LaButti K."/>
            <person name="Lipzen A."/>
            <person name="Lombard V."/>
            <person name="Magnuson J."/>
            <person name="Maillard F."/>
            <person name="Murat C."/>
            <person name="Nolan M."/>
            <person name="Ohm R.A."/>
            <person name="Pangilinan J."/>
            <person name="Pereira M.F."/>
            <person name="Perotto S."/>
            <person name="Peter M."/>
            <person name="Pfister S."/>
            <person name="Riley R."/>
            <person name="Sitrit Y."/>
            <person name="Stielow J.B."/>
            <person name="Szollosi G."/>
            <person name="Zifcakova L."/>
            <person name="Stursova M."/>
            <person name="Spatafora J.W."/>
            <person name="Tedersoo L."/>
            <person name="Vaario L.M."/>
            <person name="Yamada A."/>
            <person name="Yan M."/>
            <person name="Wang P."/>
            <person name="Xu J."/>
            <person name="Bruns T."/>
            <person name="Baldrian P."/>
            <person name="Vilgalys R."/>
            <person name="Dunand C."/>
            <person name="Henrissat B."/>
            <person name="Grigoriev I.V."/>
            <person name="Hibbett D."/>
            <person name="Nagy L.G."/>
            <person name="Martin F.M."/>
        </authorList>
    </citation>
    <scope>NUCLEOTIDE SEQUENCE</scope>
    <source>
        <strain evidence="1">BED1</strain>
    </source>
</reference>
<gene>
    <name evidence="1" type="ORF">L210DRAFT_3512192</name>
</gene>
<evidence type="ECO:0000313" key="1">
    <source>
        <dbReference type="EMBL" id="KAF8415727.1"/>
    </source>
</evidence>
<comment type="caution">
    <text evidence="1">The sequence shown here is derived from an EMBL/GenBank/DDBJ whole genome shotgun (WGS) entry which is preliminary data.</text>
</comment>
<dbReference type="AlphaFoldDB" id="A0AAD4BBJ3"/>
<organism evidence="1 2">
    <name type="scientific">Boletus edulis BED1</name>
    <dbReference type="NCBI Taxonomy" id="1328754"/>
    <lineage>
        <taxon>Eukaryota</taxon>
        <taxon>Fungi</taxon>
        <taxon>Dikarya</taxon>
        <taxon>Basidiomycota</taxon>
        <taxon>Agaricomycotina</taxon>
        <taxon>Agaricomycetes</taxon>
        <taxon>Agaricomycetidae</taxon>
        <taxon>Boletales</taxon>
        <taxon>Boletineae</taxon>
        <taxon>Boletaceae</taxon>
        <taxon>Boletoideae</taxon>
        <taxon>Boletus</taxon>
    </lineage>
</organism>
<proteinExistence type="predicted"/>
<reference evidence="1" key="1">
    <citation type="submission" date="2019-10" db="EMBL/GenBank/DDBJ databases">
        <authorList>
            <consortium name="DOE Joint Genome Institute"/>
            <person name="Kuo A."/>
            <person name="Miyauchi S."/>
            <person name="Kiss E."/>
            <person name="Drula E."/>
            <person name="Kohler A."/>
            <person name="Sanchez-Garcia M."/>
            <person name="Andreopoulos B."/>
            <person name="Barry K.W."/>
            <person name="Bonito G."/>
            <person name="Buee M."/>
            <person name="Carver A."/>
            <person name="Chen C."/>
            <person name="Cichocki N."/>
            <person name="Clum A."/>
            <person name="Culley D."/>
            <person name="Crous P.W."/>
            <person name="Fauchery L."/>
            <person name="Girlanda M."/>
            <person name="Hayes R."/>
            <person name="Keri Z."/>
            <person name="LaButti K."/>
            <person name="Lipzen A."/>
            <person name="Lombard V."/>
            <person name="Magnuson J."/>
            <person name="Maillard F."/>
            <person name="Morin E."/>
            <person name="Murat C."/>
            <person name="Nolan M."/>
            <person name="Ohm R."/>
            <person name="Pangilinan J."/>
            <person name="Pereira M."/>
            <person name="Perotto S."/>
            <person name="Peter M."/>
            <person name="Riley R."/>
            <person name="Sitrit Y."/>
            <person name="Stielow B."/>
            <person name="Szollosi G."/>
            <person name="Zifcakova L."/>
            <person name="Stursova M."/>
            <person name="Spatafora J.W."/>
            <person name="Tedersoo L."/>
            <person name="Vaario L.-M."/>
            <person name="Yamada A."/>
            <person name="Yan M."/>
            <person name="Wang P."/>
            <person name="Xu J."/>
            <person name="Bruns T."/>
            <person name="Baldrian P."/>
            <person name="Vilgalys R."/>
            <person name="Henrissat B."/>
            <person name="Grigoriev I.V."/>
            <person name="Hibbett D."/>
            <person name="Nagy L.G."/>
            <person name="Martin F.M."/>
        </authorList>
    </citation>
    <scope>NUCLEOTIDE SEQUENCE</scope>
    <source>
        <strain evidence="1">BED1</strain>
    </source>
</reference>
<accession>A0AAD4BBJ3</accession>
<protein>
    <submittedName>
        <fullName evidence="1">Uncharacterized protein</fullName>
    </submittedName>
</protein>
<dbReference type="EMBL" id="WHUW01000298">
    <property type="protein sequence ID" value="KAF8415727.1"/>
    <property type="molecule type" value="Genomic_DNA"/>
</dbReference>
<keyword evidence="2" id="KW-1185">Reference proteome</keyword>
<name>A0AAD4BBJ3_BOLED</name>
<evidence type="ECO:0000313" key="2">
    <source>
        <dbReference type="Proteomes" id="UP001194468"/>
    </source>
</evidence>
<sequence>MPARLPRARLQLEWVLFGFRQFALFIFYVNLKPVASYSTPHVHGNSLRRTVLSSRGVAVQFHTPYEGYPMEPQAEGETGRPHLLLRKDRVSQCNSGLTALWLLSVEATGSSGTNYNGSRDRTANGRTRLLQVQGRLKVFPRK</sequence>
<dbReference type="Proteomes" id="UP001194468">
    <property type="component" value="Unassembled WGS sequence"/>
</dbReference>